<proteinExistence type="predicted"/>
<accession>A0A2A2EU25</accession>
<dbReference type="EMBL" id="NSKB01000005">
    <property type="protein sequence ID" value="PAU76138.1"/>
    <property type="molecule type" value="Genomic_DNA"/>
</dbReference>
<dbReference type="PROSITE" id="PS00352">
    <property type="entry name" value="CSD_1"/>
    <property type="match status" value="1"/>
</dbReference>
<comment type="subcellular location">
    <subcellularLocation>
        <location evidence="1 3">Cytoplasm</location>
    </subcellularLocation>
</comment>
<evidence type="ECO:0000313" key="5">
    <source>
        <dbReference type="EMBL" id="PAU76138.1"/>
    </source>
</evidence>
<dbReference type="PIRSF" id="PIRSF002599">
    <property type="entry name" value="Cold_shock_A"/>
    <property type="match status" value="1"/>
</dbReference>
<evidence type="ECO:0000259" key="4">
    <source>
        <dbReference type="PROSITE" id="PS51857"/>
    </source>
</evidence>
<evidence type="ECO:0000256" key="3">
    <source>
        <dbReference type="RuleBase" id="RU000408"/>
    </source>
</evidence>
<protein>
    <submittedName>
        <fullName evidence="5">Cold-shock protein</fullName>
    </submittedName>
</protein>
<gene>
    <name evidence="5" type="ORF">CK498_14700</name>
</gene>
<dbReference type="Gene3D" id="2.40.50.140">
    <property type="entry name" value="Nucleic acid-binding proteins"/>
    <property type="match status" value="1"/>
</dbReference>
<evidence type="ECO:0000256" key="1">
    <source>
        <dbReference type="ARBA" id="ARBA00004496"/>
    </source>
</evidence>
<dbReference type="FunFam" id="2.40.50.140:FF:000006">
    <property type="entry name" value="Cold shock protein CspC"/>
    <property type="match status" value="1"/>
</dbReference>
<dbReference type="AlphaFoldDB" id="A0A2A2EU25"/>
<dbReference type="PANTHER" id="PTHR11544">
    <property type="entry name" value="COLD SHOCK DOMAIN CONTAINING PROTEINS"/>
    <property type="match status" value="1"/>
</dbReference>
<comment type="caution">
    <text evidence="5">The sequence shown here is derived from an EMBL/GenBank/DDBJ whole genome shotgun (WGS) entry which is preliminary data.</text>
</comment>
<organism evidence="5 6">
    <name type="scientific">Halomonas salipaludis</name>
    <dbReference type="NCBI Taxonomy" id="2032625"/>
    <lineage>
        <taxon>Bacteria</taxon>
        <taxon>Pseudomonadati</taxon>
        <taxon>Pseudomonadota</taxon>
        <taxon>Gammaproteobacteria</taxon>
        <taxon>Oceanospirillales</taxon>
        <taxon>Halomonadaceae</taxon>
        <taxon>Halomonas</taxon>
    </lineage>
</organism>
<sequence length="68" mass="7143">MATGTVKWFNDAKGFGFIAPSDGGDDVFAHFSAIQAEGFKSLEEGSSVSFDVTQGQKGLQASNIKQLA</sequence>
<dbReference type="PROSITE" id="PS51857">
    <property type="entry name" value="CSD_2"/>
    <property type="match status" value="1"/>
</dbReference>
<feature type="domain" description="CSD" evidence="4">
    <location>
        <begin position="1"/>
        <end position="66"/>
    </location>
</feature>
<dbReference type="InterPro" id="IPR019844">
    <property type="entry name" value="CSD_CS"/>
</dbReference>
<keyword evidence="6" id="KW-1185">Reference proteome</keyword>
<dbReference type="Gene3D" id="6.20.370.130">
    <property type="match status" value="1"/>
</dbReference>
<reference evidence="5 6" key="1">
    <citation type="submission" date="2017-08" db="EMBL/GenBank/DDBJ databases">
        <title>Halomonas alkalisoli sp. nov., isolated from saline alkaline soil.</title>
        <authorList>
            <person name="Wang D."/>
            <person name="Zhang G."/>
        </authorList>
    </citation>
    <scope>NUCLEOTIDE SEQUENCE [LARGE SCALE GENOMIC DNA]</scope>
    <source>
        <strain evidence="5 6">WRN001</strain>
    </source>
</reference>
<dbReference type="Pfam" id="PF00313">
    <property type="entry name" value="CSD"/>
    <property type="match status" value="1"/>
</dbReference>
<dbReference type="CDD" id="cd04458">
    <property type="entry name" value="CSP_CDS"/>
    <property type="match status" value="1"/>
</dbReference>
<dbReference type="InterPro" id="IPR002059">
    <property type="entry name" value="CSP_DNA-bd"/>
</dbReference>
<dbReference type="RefSeq" id="WP_076746423.1">
    <property type="nucleotide sequence ID" value="NZ_NSKB01000005.1"/>
</dbReference>
<dbReference type="PRINTS" id="PR00050">
    <property type="entry name" value="COLDSHOCK"/>
</dbReference>
<dbReference type="OrthoDB" id="9810590at2"/>
<dbReference type="InterPro" id="IPR011129">
    <property type="entry name" value="CSD"/>
</dbReference>
<dbReference type="GO" id="GO:0005829">
    <property type="term" value="C:cytosol"/>
    <property type="evidence" value="ECO:0007669"/>
    <property type="project" value="UniProtKB-ARBA"/>
</dbReference>
<keyword evidence="2" id="KW-0963">Cytoplasm</keyword>
<dbReference type="GO" id="GO:0003676">
    <property type="term" value="F:nucleic acid binding"/>
    <property type="evidence" value="ECO:0007669"/>
    <property type="project" value="InterPro"/>
</dbReference>
<evidence type="ECO:0000256" key="2">
    <source>
        <dbReference type="ARBA" id="ARBA00022490"/>
    </source>
</evidence>
<dbReference type="InterPro" id="IPR012156">
    <property type="entry name" value="Cold_shock_CspA"/>
</dbReference>
<dbReference type="InterPro" id="IPR012340">
    <property type="entry name" value="NA-bd_OB-fold"/>
</dbReference>
<dbReference type="InterPro" id="IPR050181">
    <property type="entry name" value="Cold_shock_domain"/>
</dbReference>
<dbReference type="SUPFAM" id="SSF50249">
    <property type="entry name" value="Nucleic acid-binding proteins"/>
    <property type="match status" value="1"/>
</dbReference>
<evidence type="ECO:0000313" key="6">
    <source>
        <dbReference type="Proteomes" id="UP000217771"/>
    </source>
</evidence>
<dbReference type="Proteomes" id="UP000217771">
    <property type="component" value="Unassembled WGS sequence"/>
</dbReference>
<dbReference type="SMART" id="SM00357">
    <property type="entry name" value="CSP"/>
    <property type="match status" value="1"/>
</dbReference>
<name>A0A2A2EU25_9GAMM</name>